<gene>
    <name evidence="9" type="ORF">B0I21_10457</name>
</gene>
<evidence type="ECO:0000256" key="2">
    <source>
        <dbReference type="ARBA" id="ARBA00007400"/>
    </source>
</evidence>
<name>A0A4R7D117_9SPHI</name>
<dbReference type="Proteomes" id="UP000294752">
    <property type="component" value="Unassembled WGS sequence"/>
</dbReference>
<evidence type="ECO:0000256" key="7">
    <source>
        <dbReference type="SAM" id="Phobius"/>
    </source>
</evidence>
<keyword evidence="5 7" id="KW-1133">Transmembrane helix</keyword>
<evidence type="ECO:0000256" key="6">
    <source>
        <dbReference type="ARBA" id="ARBA00023136"/>
    </source>
</evidence>
<feature type="transmembrane region" description="Helical" evidence="7">
    <location>
        <begin position="90"/>
        <end position="112"/>
    </location>
</feature>
<keyword evidence="6 7" id="KW-0472">Membrane</keyword>
<organism evidence="9 10">
    <name type="scientific">Sphingobacterium paludis</name>
    <dbReference type="NCBI Taxonomy" id="1476465"/>
    <lineage>
        <taxon>Bacteria</taxon>
        <taxon>Pseudomonadati</taxon>
        <taxon>Bacteroidota</taxon>
        <taxon>Sphingobacteriia</taxon>
        <taxon>Sphingobacteriales</taxon>
        <taxon>Sphingobacteriaceae</taxon>
        <taxon>Sphingobacterium</taxon>
    </lineage>
</organism>
<dbReference type="RefSeq" id="WP_133640062.1">
    <property type="nucleotide sequence ID" value="NZ_SNZV01000004.1"/>
</dbReference>
<evidence type="ECO:0000256" key="5">
    <source>
        <dbReference type="ARBA" id="ARBA00022989"/>
    </source>
</evidence>
<feature type="transmembrane region" description="Helical" evidence="7">
    <location>
        <begin position="226"/>
        <end position="250"/>
    </location>
</feature>
<keyword evidence="3" id="KW-1003">Cell membrane</keyword>
<dbReference type="InterPro" id="IPR002656">
    <property type="entry name" value="Acyl_transf_3_dom"/>
</dbReference>
<feature type="transmembrane region" description="Helical" evidence="7">
    <location>
        <begin position="256"/>
        <end position="273"/>
    </location>
</feature>
<protein>
    <submittedName>
        <fullName evidence="9">Peptidoglycan/LPS O-acetylase OafA/YrhL</fullName>
    </submittedName>
</protein>
<evidence type="ECO:0000313" key="10">
    <source>
        <dbReference type="Proteomes" id="UP000294752"/>
    </source>
</evidence>
<feature type="transmembrane region" description="Helical" evidence="7">
    <location>
        <begin position="147"/>
        <end position="168"/>
    </location>
</feature>
<comment type="caution">
    <text evidence="9">The sequence shown here is derived from an EMBL/GenBank/DDBJ whole genome shotgun (WGS) entry which is preliminary data.</text>
</comment>
<feature type="domain" description="Acyltransferase 3" evidence="8">
    <location>
        <begin position="16"/>
        <end position="344"/>
    </location>
</feature>
<dbReference type="EMBL" id="SNZV01000004">
    <property type="protein sequence ID" value="TDS13731.1"/>
    <property type="molecule type" value="Genomic_DNA"/>
</dbReference>
<dbReference type="OrthoDB" id="265992at2"/>
<accession>A0A4R7D117</accession>
<dbReference type="PANTHER" id="PTHR40074">
    <property type="entry name" value="O-ACETYLTRANSFERASE WECH"/>
    <property type="match status" value="1"/>
</dbReference>
<keyword evidence="10" id="KW-1185">Reference proteome</keyword>
<feature type="transmembrane region" description="Helical" evidence="7">
    <location>
        <begin position="285"/>
        <end position="300"/>
    </location>
</feature>
<feature type="transmembrane region" description="Helical" evidence="7">
    <location>
        <begin position="51"/>
        <end position="69"/>
    </location>
</feature>
<evidence type="ECO:0000259" key="8">
    <source>
        <dbReference type="Pfam" id="PF01757"/>
    </source>
</evidence>
<comment type="subcellular location">
    <subcellularLocation>
        <location evidence="1">Cell membrane</location>
        <topology evidence="1">Multi-pass membrane protein</topology>
    </subcellularLocation>
</comment>
<feature type="transmembrane region" description="Helical" evidence="7">
    <location>
        <begin position="197"/>
        <end position="214"/>
    </location>
</feature>
<dbReference type="PANTHER" id="PTHR40074:SF2">
    <property type="entry name" value="O-ACETYLTRANSFERASE WECH"/>
    <property type="match status" value="1"/>
</dbReference>
<dbReference type="GO" id="GO:0009246">
    <property type="term" value="P:enterobacterial common antigen biosynthetic process"/>
    <property type="evidence" value="ECO:0007669"/>
    <property type="project" value="TreeGrafter"/>
</dbReference>
<dbReference type="AlphaFoldDB" id="A0A4R7D117"/>
<dbReference type="GO" id="GO:0016413">
    <property type="term" value="F:O-acetyltransferase activity"/>
    <property type="evidence" value="ECO:0007669"/>
    <property type="project" value="TreeGrafter"/>
</dbReference>
<evidence type="ECO:0000313" key="9">
    <source>
        <dbReference type="EMBL" id="TDS13731.1"/>
    </source>
</evidence>
<reference evidence="9 10" key="1">
    <citation type="submission" date="2019-03" db="EMBL/GenBank/DDBJ databases">
        <title>Genomic Encyclopedia of Type Strains, Phase III (KMG-III): the genomes of soil and plant-associated and newly described type strains.</title>
        <authorList>
            <person name="Whitman W."/>
        </authorList>
    </citation>
    <scope>NUCLEOTIDE SEQUENCE [LARGE SCALE GENOMIC DNA]</scope>
    <source>
        <strain evidence="9 10">CGMCC 1.12801</strain>
    </source>
</reference>
<feature type="transmembrane region" description="Helical" evidence="7">
    <location>
        <begin position="173"/>
        <end position="191"/>
    </location>
</feature>
<feature type="transmembrane region" description="Helical" evidence="7">
    <location>
        <begin position="320"/>
        <end position="345"/>
    </location>
</feature>
<dbReference type="GO" id="GO:0005886">
    <property type="term" value="C:plasma membrane"/>
    <property type="evidence" value="ECO:0007669"/>
    <property type="project" value="UniProtKB-SubCell"/>
</dbReference>
<comment type="similarity">
    <text evidence="2">Belongs to the acyltransferase 3 family.</text>
</comment>
<proteinExistence type="inferred from homology"/>
<evidence type="ECO:0000256" key="1">
    <source>
        <dbReference type="ARBA" id="ARBA00004651"/>
    </source>
</evidence>
<dbReference type="Pfam" id="PF01757">
    <property type="entry name" value="Acyl_transf_3"/>
    <property type="match status" value="1"/>
</dbReference>
<evidence type="ECO:0000256" key="4">
    <source>
        <dbReference type="ARBA" id="ARBA00022692"/>
    </source>
</evidence>
<sequence>MEIKGYLSNKLKVFSCIATLLVLYIHSGFHQKEIQGMDINFYVQAIISGKIGRMAVPFFFITSGFLFFLKVNQHIQSVFVNQRKRVRSLLLPYVFACIFFVLTYSLSIIPALSKFFNGAPDYFSEDFNVFRFLRSVFWMNEGRDSPLAFQLWYLRDLILLVVISPLIYLLLRYLGWLVIPLLIFLLFREIHFPHLPTSMSTSFLWFTFGGLIGFKHVNINYFRTKWSWLFMLLFISIGMIELCFPLIIHLPFYSDNVVILLGIIGCWLFYDYVSQNSALAPKHSLILRASTFTFFVYLYHEPTINIIRKLIVIGVGKTSFGYLLSYLISPLLFYLFAAIVAIYLIKIVPAFYRLLTGGRI</sequence>
<evidence type="ECO:0000256" key="3">
    <source>
        <dbReference type="ARBA" id="ARBA00022475"/>
    </source>
</evidence>
<keyword evidence="4 7" id="KW-0812">Transmembrane</keyword>